<dbReference type="SUPFAM" id="SSF102405">
    <property type="entry name" value="MCP/YpsA-like"/>
    <property type="match status" value="1"/>
</dbReference>
<keyword evidence="2" id="KW-1185">Reference proteome</keyword>
<gene>
    <name evidence="1" type="ORF">CPT_Pokken_004</name>
</gene>
<accession>A0A5B9N4U6</accession>
<organism evidence="1 2">
    <name type="scientific">Stenotrophomonas phage Pokken</name>
    <dbReference type="NCBI Taxonomy" id="2596674"/>
    <lineage>
        <taxon>Viruses</taxon>
        <taxon>Duplodnaviria</taxon>
        <taxon>Heunggongvirae</taxon>
        <taxon>Uroviricota</taxon>
        <taxon>Caudoviricetes</taxon>
        <taxon>Schitoviridae</taxon>
        <taxon>Pokkenvirus</taxon>
        <taxon>Pokkenvirus pokken</taxon>
    </lineage>
</organism>
<proteinExistence type="predicted"/>
<name>A0A5B9N4U6_9CAUD</name>
<dbReference type="Proteomes" id="UP000324257">
    <property type="component" value="Segment"/>
</dbReference>
<dbReference type="Gene3D" id="3.40.50.450">
    <property type="match status" value="1"/>
</dbReference>
<dbReference type="EMBL" id="MN062186">
    <property type="protein sequence ID" value="QEG09227.1"/>
    <property type="molecule type" value="Genomic_DNA"/>
</dbReference>
<evidence type="ECO:0008006" key="3">
    <source>
        <dbReference type="Google" id="ProtNLM"/>
    </source>
</evidence>
<evidence type="ECO:0000313" key="1">
    <source>
        <dbReference type="EMBL" id="QEG09227.1"/>
    </source>
</evidence>
<evidence type="ECO:0000313" key="2">
    <source>
        <dbReference type="Proteomes" id="UP000324257"/>
    </source>
</evidence>
<reference evidence="2" key="1">
    <citation type="submission" date="2019-06" db="EMBL/GenBank/DDBJ databases">
        <title>The complete genome of Stenotrophomonas phage Pokken.</title>
        <authorList>
            <person name="Hayden A."/>
            <person name="Martinez N."/>
            <person name="Moreland R."/>
            <person name="Liu M."/>
            <person name="Gonzalez C.F."/>
            <person name="Ramsey J."/>
        </authorList>
    </citation>
    <scope>NUCLEOTIDE SEQUENCE [LARGE SCALE GENOMIC DNA]</scope>
</reference>
<sequence length="173" mass="18463">MSMYYAGIGSRETPNSIMVLMADIAETLAGLGYTLRSGGAGGADTAFEEGCDRANGPKLIYIPWNGFSGRRKHDRGIVTGTSLEAEQLAAQFHPNWNACSPGAKALHARNGFQMLGVNLNEPSKFVVCWTPGARGSGGTGQAIRIAKHFGIPVFDLADRNNFDKLARFVNSVA</sequence>
<protein>
    <recommendedName>
        <fullName evidence="3">DNA recombination-mediator protein A</fullName>
    </recommendedName>
</protein>